<accession>A0A852YVH2</accession>
<gene>
    <name evidence="5" type="ORF">FHR84_001036</name>
</gene>
<proteinExistence type="inferred from homology"/>
<organism evidence="5 6">
    <name type="scientific">Actinopolyspora biskrensis</name>
    <dbReference type="NCBI Taxonomy" id="1470178"/>
    <lineage>
        <taxon>Bacteria</taxon>
        <taxon>Bacillati</taxon>
        <taxon>Actinomycetota</taxon>
        <taxon>Actinomycetes</taxon>
        <taxon>Actinopolysporales</taxon>
        <taxon>Actinopolysporaceae</taxon>
        <taxon>Actinopolyspora</taxon>
    </lineage>
</organism>
<keyword evidence="6" id="KW-1185">Reference proteome</keyword>
<dbReference type="RefSeq" id="WP_246300125.1">
    <property type="nucleotide sequence ID" value="NZ_JACBYW010000001.1"/>
</dbReference>
<dbReference type="InterPro" id="IPR002068">
    <property type="entry name" value="A-crystallin/Hsp20_dom"/>
</dbReference>
<protein>
    <submittedName>
        <fullName evidence="5">HSP20 family molecular chaperone IbpA</fullName>
    </submittedName>
</protein>
<feature type="domain" description="SHSP" evidence="4">
    <location>
        <begin position="101"/>
        <end position="201"/>
    </location>
</feature>
<dbReference type="Gene3D" id="2.60.40.790">
    <property type="match status" value="1"/>
</dbReference>
<dbReference type="Pfam" id="PF00011">
    <property type="entry name" value="HSP20"/>
    <property type="match status" value="1"/>
</dbReference>
<dbReference type="AlphaFoldDB" id="A0A852YVH2"/>
<dbReference type="EMBL" id="JACBYW010000001">
    <property type="protein sequence ID" value="NYH77722.1"/>
    <property type="molecule type" value="Genomic_DNA"/>
</dbReference>
<evidence type="ECO:0000256" key="1">
    <source>
        <dbReference type="PROSITE-ProRule" id="PRU00285"/>
    </source>
</evidence>
<feature type="region of interest" description="Disordered" evidence="3">
    <location>
        <begin position="44"/>
        <end position="65"/>
    </location>
</feature>
<evidence type="ECO:0000256" key="2">
    <source>
        <dbReference type="RuleBase" id="RU003616"/>
    </source>
</evidence>
<comment type="similarity">
    <text evidence="1 2">Belongs to the small heat shock protein (HSP20) family.</text>
</comment>
<evidence type="ECO:0000313" key="5">
    <source>
        <dbReference type="EMBL" id="NYH77722.1"/>
    </source>
</evidence>
<comment type="caution">
    <text evidence="5">The sequence shown here is derived from an EMBL/GenBank/DDBJ whole genome shotgun (WGS) entry which is preliminary data.</text>
</comment>
<feature type="compositionally biased region" description="Polar residues" evidence="3">
    <location>
        <begin position="101"/>
        <end position="115"/>
    </location>
</feature>
<name>A0A852YVH2_9ACTN</name>
<feature type="compositionally biased region" description="Basic and acidic residues" evidence="3">
    <location>
        <begin position="44"/>
        <end position="60"/>
    </location>
</feature>
<evidence type="ECO:0000259" key="4">
    <source>
        <dbReference type="PROSITE" id="PS01031"/>
    </source>
</evidence>
<dbReference type="SUPFAM" id="SSF49764">
    <property type="entry name" value="HSP20-like chaperones"/>
    <property type="match status" value="1"/>
</dbReference>
<reference evidence="5 6" key="1">
    <citation type="submission" date="2020-07" db="EMBL/GenBank/DDBJ databases">
        <title>Genomic Encyclopedia of Type Strains, Phase III (KMG-III): the genomes of soil and plant-associated and newly described type strains.</title>
        <authorList>
            <person name="Whitman W."/>
        </authorList>
    </citation>
    <scope>NUCLEOTIDE SEQUENCE [LARGE SCALE GENOMIC DNA]</scope>
    <source>
        <strain evidence="5 6">CECT 8576</strain>
    </source>
</reference>
<evidence type="ECO:0000256" key="3">
    <source>
        <dbReference type="SAM" id="MobiDB-lite"/>
    </source>
</evidence>
<dbReference type="Proteomes" id="UP000548304">
    <property type="component" value="Unassembled WGS sequence"/>
</dbReference>
<dbReference type="PROSITE" id="PS01031">
    <property type="entry name" value="SHSP"/>
    <property type="match status" value="1"/>
</dbReference>
<dbReference type="InterPro" id="IPR008978">
    <property type="entry name" value="HSP20-like_chaperone"/>
</dbReference>
<sequence length="201" mass="22163">MITGLSSNNSTRGSWEMVGLSNPIRPLVASLALLLRDMKRGRTTTVDHPKHEQQPLDEAPRSVLPEQWEARHSEKLRQTRSKPLRQKQQWLMGQDLPSETPPENSWEPTANTSVTPAGDVEIDVSLPGVTAGEVDVGLRRRVMMTVSGISAGRVFYREVTLPSGLDEDSVTASMSDGTLSIHAHTTEHAEEHPRRVSVESA</sequence>
<dbReference type="CDD" id="cd06464">
    <property type="entry name" value="ACD_sHsps-like"/>
    <property type="match status" value="1"/>
</dbReference>
<feature type="region of interest" description="Disordered" evidence="3">
    <location>
        <begin position="94"/>
        <end position="115"/>
    </location>
</feature>
<evidence type="ECO:0000313" key="6">
    <source>
        <dbReference type="Proteomes" id="UP000548304"/>
    </source>
</evidence>